<organism evidence="2 3">
    <name type="scientific">Tritrichomonas musculus</name>
    <dbReference type="NCBI Taxonomy" id="1915356"/>
    <lineage>
        <taxon>Eukaryota</taxon>
        <taxon>Metamonada</taxon>
        <taxon>Parabasalia</taxon>
        <taxon>Tritrichomonadida</taxon>
        <taxon>Tritrichomonadidae</taxon>
        <taxon>Tritrichomonas</taxon>
    </lineage>
</organism>
<dbReference type="Gene3D" id="3.30.530.20">
    <property type="match status" value="1"/>
</dbReference>
<reference evidence="2 3" key="1">
    <citation type="submission" date="2024-04" db="EMBL/GenBank/DDBJ databases">
        <title>Tritrichomonas musculus Genome.</title>
        <authorList>
            <person name="Alves-Ferreira E."/>
            <person name="Grigg M."/>
            <person name="Lorenzi H."/>
            <person name="Galac M."/>
        </authorList>
    </citation>
    <scope>NUCLEOTIDE SEQUENCE [LARGE SCALE GENOMIC DNA]</scope>
    <source>
        <strain evidence="2 3">EAF2021</strain>
    </source>
</reference>
<dbReference type="SUPFAM" id="SSF55961">
    <property type="entry name" value="Bet v1-like"/>
    <property type="match status" value="1"/>
</dbReference>
<keyword evidence="3" id="KW-1185">Reference proteome</keyword>
<dbReference type="PANTHER" id="PTHR19308:SF56">
    <property type="entry name" value="START DOMAIN-CONTAINING PROTEIN"/>
    <property type="match status" value="1"/>
</dbReference>
<sequence length="223" mass="25801">MSTPTQEQLEEYGSKSEELLPKILELQNNSDWKEAKKDNDVIIYTRSDPSSHYNQVKAVSIIPAPIDKIVDHLKVLEPIDSHTPKEKRHLITERKILYGPLEDKYQSTIFMYELDIPAPLVSPRDYVLFRRHYQQSESQHVFLHNSIVSELCPERKGAVRGEIMFQCYIVEPDPSNQENCRLTFLIHSDPKGKMSPSFYNMALPNQGYAASRIKKEVLEEIAK</sequence>
<dbReference type="CDD" id="cd00177">
    <property type="entry name" value="START"/>
    <property type="match status" value="1"/>
</dbReference>
<dbReference type="Proteomes" id="UP001470230">
    <property type="component" value="Unassembled WGS sequence"/>
</dbReference>
<evidence type="ECO:0000259" key="1">
    <source>
        <dbReference type="PROSITE" id="PS50848"/>
    </source>
</evidence>
<proteinExistence type="predicted"/>
<feature type="domain" description="START" evidence="1">
    <location>
        <begin position="1"/>
        <end position="223"/>
    </location>
</feature>
<dbReference type="InterPro" id="IPR002913">
    <property type="entry name" value="START_lipid-bd_dom"/>
</dbReference>
<evidence type="ECO:0000313" key="3">
    <source>
        <dbReference type="Proteomes" id="UP001470230"/>
    </source>
</evidence>
<name>A0ABR2H9N7_9EUKA</name>
<gene>
    <name evidence="2" type="ORF">M9Y10_026347</name>
</gene>
<dbReference type="InterPro" id="IPR023393">
    <property type="entry name" value="START-like_dom_sf"/>
</dbReference>
<comment type="caution">
    <text evidence="2">The sequence shown here is derived from an EMBL/GenBank/DDBJ whole genome shotgun (WGS) entry which is preliminary data.</text>
</comment>
<dbReference type="InterPro" id="IPR051213">
    <property type="entry name" value="START_lipid_transfer"/>
</dbReference>
<protein>
    <submittedName>
        <fullName evidence="2">START domain-containing protein 10</fullName>
    </submittedName>
</protein>
<dbReference type="Pfam" id="PF01852">
    <property type="entry name" value="START"/>
    <property type="match status" value="1"/>
</dbReference>
<dbReference type="EMBL" id="JAPFFF010000039">
    <property type="protein sequence ID" value="KAK8842120.1"/>
    <property type="molecule type" value="Genomic_DNA"/>
</dbReference>
<accession>A0ABR2H9N7</accession>
<dbReference type="PANTHER" id="PTHR19308">
    <property type="entry name" value="PHOSPHATIDYLCHOLINE TRANSFER PROTEIN"/>
    <property type="match status" value="1"/>
</dbReference>
<evidence type="ECO:0000313" key="2">
    <source>
        <dbReference type="EMBL" id="KAK8842120.1"/>
    </source>
</evidence>
<dbReference type="PROSITE" id="PS50848">
    <property type="entry name" value="START"/>
    <property type="match status" value="1"/>
</dbReference>